<evidence type="ECO:0000313" key="2">
    <source>
        <dbReference type="EMBL" id="ADV66149.1"/>
    </source>
</evidence>
<organism evidence="2 3">
    <name type="scientific">Deinococcus maricopensis (strain DSM 21211 / LMG 22137 / NRRL B-23946 / LB-34)</name>
    <dbReference type="NCBI Taxonomy" id="709986"/>
    <lineage>
        <taxon>Bacteria</taxon>
        <taxon>Thermotogati</taxon>
        <taxon>Deinococcota</taxon>
        <taxon>Deinococci</taxon>
        <taxon>Deinococcales</taxon>
        <taxon>Deinococcaceae</taxon>
        <taxon>Deinococcus</taxon>
    </lineage>
</organism>
<reference evidence="2 3" key="1">
    <citation type="journal article" date="2011" name="Stand. Genomic Sci.">
        <title>Complete genome sequence of Deinococcus maricopensis type strain (LB-34).</title>
        <authorList>
            <person name="Pukall R."/>
            <person name="Zeytun A."/>
            <person name="Lucas S."/>
            <person name="Lapidus A."/>
            <person name="Hammon N."/>
            <person name="Deshpande S."/>
            <person name="Nolan M."/>
            <person name="Cheng J.F."/>
            <person name="Pitluck S."/>
            <person name="Liolios K."/>
            <person name="Pagani I."/>
            <person name="Mikhailova N."/>
            <person name="Ivanova N."/>
            <person name="Mavromatis K."/>
            <person name="Pati A."/>
            <person name="Tapia R."/>
            <person name="Han C."/>
            <person name="Goodwin L."/>
            <person name="Chen A."/>
            <person name="Palaniappan K."/>
            <person name="Land M."/>
            <person name="Hauser L."/>
            <person name="Chang Y.J."/>
            <person name="Jeffries C.D."/>
            <person name="Brambilla E.M."/>
            <person name="Rohde M."/>
            <person name="Goker M."/>
            <person name="Detter J.C."/>
            <person name="Woyke T."/>
            <person name="Bristow J."/>
            <person name="Eisen J.A."/>
            <person name="Markowitz V."/>
            <person name="Hugenholtz P."/>
            <person name="Kyrpides N.C."/>
            <person name="Klenk H.P."/>
        </authorList>
    </citation>
    <scope>NUCLEOTIDE SEQUENCE [LARGE SCALE GENOMIC DNA]</scope>
    <source>
        <strain evidence="3">DSM 21211 / LMG 22137 / NRRL B-23946 / LB-34</strain>
    </source>
</reference>
<dbReference type="PANTHER" id="PTHR39441">
    <property type="entry name" value="DUF2252 DOMAIN-CONTAINING PROTEIN"/>
    <property type="match status" value="1"/>
</dbReference>
<feature type="compositionally biased region" description="Basic residues" evidence="1">
    <location>
        <begin position="24"/>
        <end position="34"/>
    </location>
</feature>
<evidence type="ECO:0008006" key="4">
    <source>
        <dbReference type="Google" id="ProtNLM"/>
    </source>
</evidence>
<feature type="region of interest" description="Disordered" evidence="1">
    <location>
        <begin position="1"/>
        <end position="46"/>
    </location>
</feature>
<protein>
    <recommendedName>
        <fullName evidence="4">DUF2252 domain-containing protein</fullName>
    </recommendedName>
</protein>
<dbReference type="KEGG" id="dmr:Deima_0490"/>
<keyword evidence="3" id="KW-1185">Reference proteome</keyword>
<gene>
    <name evidence="2" type="ordered locus">Deima_0490</name>
</gene>
<dbReference type="AlphaFoldDB" id="E8U510"/>
<dbReference type="HOGENOM" id="CLU_032121_0_0_0"/>
<dbReference type="Proteomes" id="UP000008635">
    <property type="component" value="Chromosome"/>
</dbReference>
<feature type="compositionally biased region" description="Polar residues" evidence="1">
    <location>
        <begin position="1"/>
        <end position="12"/>
    </location>
</feature>
<dbReference type="Pfam" id="PF10009">
    <property type="entry name" value="DUF2252"/>
    <property type="match status" value="1"/>
</dbReference>
<dbReference type="OrthoDB" id="1491115at2"/>
<dbReference type="EMBL" id="CP002454">
    <property type="protein sequence ID" value="ADV66149.1"/>
    <property type="molecule type" value="Genomic_DNA"/>
</dbReference>
<sequence length="461" mass="50746">MPQHVLPTTPQASRADRHAEGKARRQAVPRRHHATFTPSPDRPDPLQVLRANDRSVLPHLLALRYGRLSASPFAFYRGTAGLMAFDLSGTPTTGWPVQASGDAHCANFGAFATAERNLVFDLNDFDETHPAPWEWDVKRLAASLVLAARAAGHSEADARHAALSAARAYRLHTRTYADMTHLDIWYDRIDAHEALADTAHDAFTDAMFRTARKRTGQHALARFATRGPDGRWRVRDEPPLLTHPNDPDAEAWVEEVRLGYFESVPEDRRVLLARYHLTDWALKVTGVGSAGRRVLVLLLLADDGQNPDDVLFLQVKEARASVLEPFTAPCGARNAAHRIVRGQRLMQAAGDPFLGWATRGDHAFYVRQLRDMKGSFELEGVSPRGLEEYAELCAWALARAHARTGDAVRVGGYLGKGEGFEASVAAFAVTYADVAERDHARLLAAIRTGEILAEQDAGSPA</sequence>
<dbReference type="PANTHER" id="PTHR39441:SF1">
    <property type="entry name" value="DUF2252 DOMAIN-CONTAINING PROTEIN"/>
    <property type="match status" value="1"/>
</dbReference>
<proteinExistence type="predicted"/>
<feature type="compositionally biased region" description="Basic and acidic residues" evidence="1">
    <location>
        <begin position="14"/>
        <end position="23"/>
    </location>
</feature>
<accession>E8U510</accession>
<evidence type="ECO:0000256" key="1">
    <source>
        <dbReference type="SAM" id="MobiDB-lite"/>
    </source>
</evidence>
<name>E8U510_DEIML</name>
<dbReference type="RefSeq" id="WP_013555654.1">
    <property type="nucleotide sequence ID" value="NC_014958.1"/>
</dbReference>
<reference evidence="3" key="2">
    <citation type="submission" date="2011-01" db="EMBL/GenBank/DDBJ databases">
        <title>The complete genome of Deinococcus maricopensis DSM 21211.</title>
        <authorList>
            <consortium name="US DOE Joint Genome Institute (JGI-PGF)"/>
            <person name="Lucas S."/>
            <person name="Copeland A."/>
            <person name="Lapidus A."/>
            <person name="Goodwin L."/>
            <person name="Pitluck S."/>
            <person name="Kyrpides N."/>
            <person name="Mavromatis K."/>
            <person name="Pagani I."/>
            <person name="Ivanova N."/>
            <person name="Ovchinnikova G."/>
            <person name="Zeytun A."/>
            <person name="Detter J.C."/>
            <person name="Han C."/>
            <person name="Land M."/>
            <person name="Hauser L."/>
            <person name="Markowitz V."/>
            <person name="Cheng J.-F."/>
            <person name="Hugenholtz P."/>
            <person name="Woyke T."/>
            <person name="Wu D."/>
            <person name="Pukall R."/>
            <person name="Gehrich-Schroeter G."/>
            <person name="Brambilla E."/>
            <person name="Klenk H.-P."/>
            <person name="Eisen J.A."/>
        </authorList>
    </citation>
    <scope>NUCLEOTIDE SEQUENCE [LARGE SCALE GENOMIC DNA]</scope>
    <source>
        <strain evidence="3">DSM 21211 / LMG 22137 / NRRL B-23946 / LB-34</strain>
    </source>
</reference>
<dbReference type="InterPro" id="IPR018721">
    <property type="entry name" value="DUF2252"/>
</dbReference>
<dbReference type="eggNOG" id="COG4320">
    <property type="taxonomic scope" value="Bacteria"/>
</dbReference>
<evidence type="ECO:0000313" key="3">
    <source>
        <dbReference type="Proteomes" id="UP000008635"/>
    </source>
</evidence>